<dbReference type="Gene3D" id="3.40.50.300">
    <property type="entry name" value="P-loop containing nucleotide triphosphate hydrolases"/>
    <property type="match status" value="1"/>
</dbReference>
<keyword evidence="8" id="KW-0539">Nucleus</keyword>
<evidence type="ECO:0000256" key="8">
    <source>
        <dbReference type="ARBA" id="ARBA00023242"/>
    </source>
</evidence>
<dbReference type="GO" id="GO:0033588">
    <property type="term" value="C:elongator holoenzyme complex"/>
    <property type="evidence" value="ECO:0007669"/>
    <property type="project" value="InterPro"/>
</dbReference>
<evidence type="ECO:0000256" key="4">
    <source>
        <dbReference type="ARBA" id="ARBA00009567"/>
    </source>
</evidence>
<evidence type="ECO:0000313" key="9">
    <source>
        <dbReference type="EMBL" id="KAF2649632.1"/>
    </source>
</evidence>
<dbReference type="GO" id="GO:0000049">
    <property type="term" value="F:tRNA binding"/>
    <property type="evidence" value="ECO:0007669"/>
    <property type="project" value="TreeGrafter"/>
</dbReference>
<dbReference type="UniPathway" id="UPA00988"/>
<keyword evidence="7" id="KW-0819">tRNA processing</keyword>
<evidence type="ECO:0000256" key="7">
    <source>
        <dbReference type="ARBA" id="ARBA00022694"/>
    </source>
</evidence>
<keyword evidence="6" id="KW-0963">Cytoplasm</keyword>
<comment type="similarity">
    <text evidence="4">Belongs to the ELP5 family.</text>
</comment>
<dbReference type="InterPro" id="IPR027417">
    <property type="entry name" value="P-loop_NTPase"/>
</dbReference>
<protein>
    <recommendedName>
        <fullName evidence="5">Elongator complex protein 5</fullName>
    </recommendedName>
</protein>
<keyword evidence="10" id="KW-1185">Reference proteome</keyword>
<evidence type="ECO:0000256" key="5">
    <source>
        <dbReference type="ARBA" id="ARBA00020264"/>
    </source>
</evidence>
<evidence type="ECO:0000256" key="2">
    <source>
        <dbReference type="ARBA" id="ARBA00004496"/>
    </source>
</evidence>
<dbReference type="OrthoDB" id="166907at2759"/>
<organism evidence="9 10">
    <name type="scientific">Lophiostoma macrostomum CBS 122681</name>
    <dbReference type="NCBI Taxonomy" id="1314788"/>
    <lineage>
        <taxon>Eukaryota</taxon>
        <taxon>Fungi</taxon>
        <taxon>Dikarya</taxon>
        <taxon>Ascomycota</taxon>
        <taxon>Pezizomycotina</taxon>
        <taxon>Dothideomycetes</taxon>
        <taxon>Pleosporomycetidae</taxon>
        <taxon>Pleosporales</taxon>
        <taxon>Lophiostomataceae</taxon>
        <taxon>Lophiostoma</taxon>
    </lineage>
</organism>
<evidence type="ECO:0000256" key="6">
    <source>
        <dbReference type="ARBA" id="ARBA00022490"/>
    </source>
</evidence>
<dbReference type="GO" id="GO:0005634">
    <property type="term" value="C:nucleus"/>
    <property type="evidence" value="ECO:0007669"/>
    <property type="project" value="UniProtKB-SubCell"/>
</dbReference>
<dbReference type="Proteomes" id="UP000799324">
    <property type="component" value="Unassembled WGS sequence"/>
</dbReference>
<dbReference type="AlphaFoldDB" id="A0A6A6SQ39"/>
<dbReference type="Pfam" id="PF10483">
    <property type="entry name" value="Elong_Iki1"/>
    <property type="match status" value="1"/>
</dbReference>
<evidence type="ECO:0000313" key="10">
    <source>
        <dbReference type="Proteomes" id="UP000799324"/>
    </source>
</evidence>
<dbReference type="PANTHER" id="PTHR15641">
    <property type="entry name" value="ELONGATOR COMPLEX PROTEIN 5"/>
    <property type="match status" value="1"/>
</dbReference>
<comment type="subcellular location">
    <subcellularLocation>
        <location evidence="2">Cytoplasm</location>
    </subcellularLocation>
    <subcellularLocation>
        <location evidence="1">Nucleus</location>
    </subcellularLocation>
</comment>
<dbReference type="PANTHER" id="PTHR15641:SF1">
    <property type="entry name" value="ELONGATOR COMPLEX PROTEIN 5"/>
    <property type="match status" value="1"/>
</dbReference>
<dbReference type="InterPro" id="IPR019519">
    <property type="entry name" value="Elp5"/>
</dbReference>
<evidence type="ECO:0000256" key="1">
    <source>
        <dbReference type="ARBA" id="ARBA00004123"/>
    </source>
</evidence>
<accession>A0A6A6SQ39</accession>
<dbReference type="GO" id="GO:0002098">
    <property type="term" value="P:tRNA wobble uridine modification"/>
    <property type="evidence" value="ECO:0007669"/>
    <property type="project" value="InterPro"/>
</dbReference>
<proteinExistence type="inferred from homology"/>
<sequence length="461" mass="51545">MNADEIAPFREQAAASTWAKQLQENKYYGNLIKDPDNPPEWLINFRAQQLAWAARDAETGGKLPPKPRGPIRVGNGSRHWIKRDNGFEGGIRKHRSQILDLAGGATNRRGVMAGPKTWEAHQRHMIHMMHRVLSIRTSASPFTLILDSLNQRSQPLLTEFVRRALSRNVNVILVAFEASNNQHPAMNYIAGSQAPSPEHLVQEIKQAMENFKESLVIVDNLYELIHIKGVDMNVLFDLVAMRHCSTLIGVYHQDIMPQVTPGQEYSPEPLKLFDYLATTVIRCISFAQALAIKAAKERSLPEPTHGLLMGAEGIVQCLKANDIRGIVLEAEFRRKSGRPESETYFLPPSRSGATGEYNAPQAGMHVGTLREEFVKLIVELPQYTDSGIGAWLDNKGNATDDEIETRATFKLSLTEKEKVAREGVVLPYHDAQNQQGESGEGGRILYDMGAEDDFDEEEDDI</sequence>
<name>A0A6A6SQ39_9PLEO</name>
<gene>
    <name evidence="9" type="ORF">K491DRAFT_697921</name>
</gene>
<dbReference type="CDD" id="cd19496">
    <property type="entry name" value="Elp5"/>
    <property type="match status" value="1"/>
</dbReference>
<dbReference type="GO" id="GO:0005829">
    <property type="term" value="C:cytosol"/>
    <property type="evidence" value="ECO:0007669"/>
    <property type="project" value="TreeGrafter"/>
</dbReference>
<dbReference type="EMBL" id="MU004484">
    <property type="protein sequence ID" value="KAF2649632.1"/>
    <property type="molecule type" value="Genomic_DNA"/>
</dbReference>
<evidence type="ECO:0000256" key="3">
    <source>
        <dbReference type="ARBA" id="ARBA00005043"/>
    </source>
</evidence>
<comment type="pathway">
    <text evidence="3">tRNA modification; 5-methoxycarbonylmethyl-2-thiouridine-tRNA biosynthesis.</text>
</comment>
<reference evidence="9" key="1">
    <citation type="journal article" date="2020" name="Stud. Mycol.">
        <title>101 Dothideomycetes genomes: a test case for predicting lifestyles and emergence of pathogens.</title>
        <authorList>
            <person name="Haridas S."/>
            <person name="Albert R."/>
            <person name="Binder M."/>
            <person name="Bloem J."/>
            <person name="Labutti K."/>
            <person name="Salamov A."/>
            <person name="Andreopoulos B."/>
            <person name="Baker S."/>
            <person name="Barry K."/>
            <person name="Bills G."/>
            <person name="Bluhm B."/>
            <person name="Cannon C."/>
            <person name="Castanera R."/>
            <person name="Culley D."/>
            <person name="Daum C."/>
            <person name="Ezra D."/>
            <person name="Gonzalez J."/>
            <person name="Henrissat B."/>
            <person name="Kuo A."/>
            <person name="Liang C."/>
            <person name="Lipzen A."/>
            <person name="Lutzoni F."/>
            <person name="Magnuson J."/>
            <person name="Mondo S."/>
            <person name="Nolan M."/>
            <person name="Ohm R."/>
            <person name="Pangilinan J."/>
            <person name="Park H.-J."/>
            <person name="Ramirez L."/>
            <person name="Alfaro M."/>
            <person name="Sun H."/>
            <person name="Tritt A."/>
            <person name="Yoshinaga Y."/>
            <person name="Zwiers L.-H."/>
            <person name="Turgeon B."/>
            <person name="Goodwin S."/>
            <person name="Spatafora J."/>
            <person name="Crous P."/>
            <person name="Grigoriev I."/>
        </authorList>
    </citation>
    <scope>NUCLEOTIDE SEQUENCE</scope>
    <source>
        <strain evidence="9">CBS 122681</strain>
    </source>
</reference>